<evidence type="ECO:0000313" key="11">
    <source>
        <dbReference type="EMBL" id="PLW34228.1"/>
    </source>
</evidence>
<dbReference type="EMBL" id="PGCI01000202">
    <property type="protein sequence ID" value="PLW34228.1"/>
    <property type="molecule type" value="Genomic_DNA"/>
</dbReference>
<dbReference type="PANTHER" id="PTHR13604">
    <property type="entry name" value="DC12-RELATED"/>
    <property type="match status" value="1"/>
</dbReference>
<feature type="region of interest" description="Disordered" evidence="8">
    <location>
        <begin position="254"/>
        <end position="351"/>
    </location>
</feature>
<feature type="compositionally biased region" description="Basic and acidic residues" evidence="8">
    <location>
        <begin position="273"/>
        <end position="310"/>
    </location>
</feature>
<keyword evidence="2" id="KW-0645">Protease</keyword>
<feature type="compositionally biased region" description="Low complexity" evidence="8">
    <location>
        <begin position="313"/>
        <end position="325"/>
    </location>
</feature>
<keyword evidence="3" id="KW-0227">DNA damage</keyword>
<dbReference type="Pfam" id="PF02586">
    <property type="entry name" value="SRAP"/>
    <property type="match status" value="1"/>
</dbReference>
<dbReference type="GO" id="GO:0003697">
    <property type="term" value="F:single-stranded DNA binding"/>
    <property type="evidence" value="ECO:0007669"/>
    <property type="project" value="InterPro"/>
</dbReference>
<keyword evidence="12" id="KW-1185">Reference proteome</keyword>
<evidence type="ECO:0000313" key="12">
    <source>
        <dbReference type="Proteomes" id="UP000235388"/>
    </source>
</evidence>
<evidence type="ECO:0000256" key="6">
    <source>
        <dbReference type="ARBA" id="ARBA00023125"/>
    </source>
</evidence>
<comment type="caution">
    <text evidence="9">The sequence shown here is derived from an EMBL/GenBank/DDBJ whole genome shotgun (WGS) entry which is preliminary data.</text>
</comment>
<proteinExistence type="inferred from homology"/>
<dbReference type="Proteomes" id="UP000235392">
    <property type="component" value="Unassembled WGS sequence"/>
</dbReference>
<keyword evidence="7" id="KW-0456">Lyase</keyword>
<evidence type="ECO:0000313" key="10">
    <source>
        <dbReference type="EMBL" id="PLW23484.1"/>
    </source>
</evidence>
<dbReference type="InterPro" id="IPR003738">
    <property type="entry name" value="SRAP"/>
</dbReference>
<dbReference type="EMBL" id="PGCJ01001141">
    <property type="protein sequence ID" value="PLW08778.1"/>
    <property type="molecule type" value="Genomic_DNA"/>
</dbReference>
<organism evidence="9 12">
    <name type="scientific">Puccinia coronata f. sp. avenae</name>
    <dbReference type="NCBI Taxonomy" id="200324"/>
    <lineage>
        <taxon>Eukaryota</taxon>
        <taxon>Fungi</taxon>
        <taxon>Dikarya</taxon>
        <taxon>Basidiomycota</taxon>
        <taxon>Pucciniomycotina</taxon>
        <taxon>Pucciniomycetes</taxon>
        <taxon>Pucciniales</taxon>
        <taxon>Pucciniaceae</taxon>
        <taxon>Puccinia</taxon>
    </lineage>
</organism>
<dbReference type="GO" id="GO:0006508">
    <property type="term" value="P:proteolysis"/>
    <property type="evidence" value="ECO:0007669"/>
    <property type="project" value="UniProtKB-KW"/>
</dbReference>
<evidence type="ECO:0000256" key="5">
    <source>
        <dbReference type="ARBA" id="ARBA00023124"/>
    </source>
</evidence>
<evidence type="ECO:0000256" key="3">
    <source>
        <dbReference type="ARBA" id="ARBA00022763"/>
    </source>
</evidence>
<evidence type="ECO:0000256" key="8">
    <source>
        <dbReference type="SAM" id="MobiDB-lite"/>
    </source>
</evidence>
<dbReference type="InterPro" id="IPR036590">
    <property type="entry name" value="SRAP-like"/>
</dbReference>
<keyword evidence="6" id="KW-0238">DNA-binding</keyword>
<evidence type="ECO:0008006" key="14">
    <source>
        <dbReference type="Google" id="ProtNLM"/>
    </source>
</evidence>
<dbReference type="SUPFAM" id="SSF143081">
    <property type="entry name" value="BB1717-like"/>
    <property type="match status" value="1"/>
</dbReference>
<dbReference type="Proteomes" id="UP000235388">
    <property type="component" value="Unassembled WGS sequence"/>
</dbReference>
<gene>
    <name evidence="9" type="ORF">PCANC_22189</name>
    <name evidence="10" type="ORF">PCASD_13615</name>
    <name evidence="11" type="ORF">PCASD_15023</name>
</gene>
<evidence type="ECO:0000313" key="9">
    <source>
        <dbReference type="EMBL" id="PLW08778.1"/>
    </source>
</evidence>
<reference evidence="12 13" key="1">
    <citation type="submission" date="2017-11" db="EMBL/GenBank/DDBJ databases">
        <title>De novo assembly and phasing of dikaryotic genomes from two isolates of Puccinia coronata f. sp. avenae, the causal agent of oat crown rust.</title>
        <authorList>
            <person name="Miller M.E."/>
            <person name="Zhang Y."/>
            <person name="Omidvar V."/>
            <person name="Sperschneider J."/>
            <person name="Schwessinger B."/>
            <person name="Raley C."/>
            <person name="Palmer J.M."/>
            <person name="Garnica D."/>
            <person name="Upadhyaya N."/>
            <person name="Rathjen J."/>
            <person name="Taylor J.M."/>
            <person name="Park R.F."/>
            <person name="Dodds P.N."/>
            <person name="Hirsch C.D."/>
            <person name="Kianian S.F."/>
            <person name="Figueroa M."/>
        </authorList>
    </citation>
    <scope>NUCLEOTIDE SEQUENCE [LARGE SCALE GENOMIC DNA]</scope>
    <source>
        <strain evidence="9">12NC29</strain>
        <strain evidence="10">12SD80</strain>
    </source>
</reference>
<dbReference type="STRING" id="200324.A0A2N5S6D2"/>
<evidence type="ECO:0000256" key="1">
    <source>
        <dbReference type="ARBA" id="ARBA00008136"/>
    </source>
</evidence>
<protein>
    <recommendedName>
        <fullName evidence="14">DUF159-domain-containing protein</fullName>
    </recommendedName>
</protein>
<name>A0A2N5S6D2_9BASI</name>
<accession>A0A2N5S6D2</accession>
<keyword evidence="5" id="KW-0190">Covalent protein-DNA linkage</keyword>
<dbReference type="AlphaFoldDB" id="A0A2N5S6D2"/>
<comment type="similarity">
    <text evidence="1">Belongs to the SOS response-associated peptidase family.</text>
</comment>
<dbReference type="GO" id="GO:0016829">
    <property type="term" value="F:lyase activity"/>
    <property type="evidence" value="ECO:0007669"/>
    <property type="project" value="UniProtKB-KW"/>
</dbReference>
<evidence type="ECO:0000313" key="13">
    <source>
        <dbReference type="Proteomes" id="UP000235392"/>
    </source>
</evidence>
<evidence type="ECO:0000256" key="7">
    <source>
        <dbReference type="ARBA" id="ARBA00023239"/>
    </source>
</evidence>
<dbReference type="GO" id="GO:0106300">
    <property type="term" value="P:protein-DNA covalent cross-linking repair"/>
    <property type="evidence" value="ECO:0007669"/>
    <property type="project" value="InterPro"/>
</dbReference>
<dbReference type="GO" id="GO:0008233">
    <property type="term" value="F:peptidase activity"/>
    <property type="evidence" value="ECO:0007669"/>
    <property type="project" value="UniProtKB-KW"/>
</dbReference>
<dbReference type="OrthoDB" id="2111841at2759"/>
<keyword evidence="4" id="KW-0378">Hydrolase</keyword>
<dbReference type="PANTHER" id="PTHR13604:SF0">
    <property type="entry name" value="ABASIC SITE PROCESSING PROTEIN HMCES"/>
    <property type="match status" value="1"/>
</dbReference>
<evidence type="ECO:0000256" key="2">
    <source>
        <dbReference type="ARBA" id="ARBA00022670"/>
    </source>
</evidence>
<sequence length="351" mass="39108">MCGRFALSISAEEVNAKLKQDMKLDVDSWLNAEEYRTNFNLAPQNRAAVLRRINPQENRLGIDCMKWGLVPHWTESPPTHGSLLNTINARDDKVVAPRGLWNTVKGKKRCVILCEGFFEWLNKGKDKIPHFTKRTGAGDPLMCLAGLWDSVTYQGSTEELHTFTIITTTSNQYLSFLHDRMPVILADEESITTWLDTSSGQWSDNLAKLLKPFDLPDGLVSYPVPKEVGKVGNQSPDFLKPISQRKGNIMSFFNRQAPAQGPPSVKASSSTQMKKEERQGPDGVADRLRPVADDLHDNQQAIIKDEEHKQPASSSSVSSPTPTNSLMKRVAGSAEPDQSSTHLDKRARKIT</sequence>
<evidence type="ECO:0000256" key="4">
    <source>
        <dbReference type="ARBA" id="ARBA00022801"/>
    </source>
</evidence>
<dbReference type="Gene3D" id="3.90.1680.10">
    <property type="entry name" value="SOS response associated peptidase-like"/>
    <property type="match status" value="1"/>
</dbReference>
<dbReference type="EMBL" id="PGCI01000632">
    <property type="protein sequence ID" value="PLW23484.1"/>
    <property type="molecule type" value="Genomic_DNA"/>
</dbReference>